<dbReference type="AlphaFoldDB" id="M2NCF9"/>
<keyword evidence="2" id="KW-1185">Reference proteome</keyword>
<organism evidence="1 2">
    <name type="scientific">Baudoinia panamericana (strain UAMH 10762)</name>
    <name type="common">Angels' share fungus</name>
    <name type="synonym">Baudoinia compniacensis (strain UAMH 10762)</name>
    <dbReference type="NCBI Taxonomy" id="717646"/>
    <lineage>
        <taxon>Eukaryota</taxon>
        <taxon>Fungi</taxon>
        <taxon>Dikarya</taxon>
        <taxon>Ascomycota</taxon>
        <taxon>Pezizomycotina</taxon>
        <taxon>Dothideomycetes</taxon>
        <taxon>Dothideomycetidae</taxon>
        <taxon>Mycosphaerellales</taxon>
        <taxon>Teratosphaeriaceae</taxon>
        <taxon>Baudoinia</taxon>
    </lineage>
</organism>
<dbReference type="Proteomes" id="UP000011761">
    <property type="component" value="Unassembled WGS sequence"/>
</dbReference>
<dbReference type="GeneID" id="19110160"/>
<evidence type="ECO:0000313" key="1">
    <source>
        <dbReference type="EMBL" id="EMC96575.1"/>
    </source>
</evidence>
<dbReference type="RefSeq" id="XP_007675999.1">
    <property type="nucleotide sequence ID" value="XM_007677809.1"/>
</dbReference>
<evidence type="ECO:0000313" key="2">
    <source>
        <dbReference type="Proteomes" id="UP000011761"/>
    </source>
</evidence>
<dbReference type="EMBL" id="KB445555">
    <property type="protein sequence ID" value="EMC96575.1"/>
    <property type="molecule type" value="Genomic_DNA"/>
</dbReference>
<sequence length="291" mass="32768">MAASPSAQALHESNRYDGQTFTGASKLDLRFRYARWHRTAVPQFANPLSAELVGPVDCVMTVPLRGICSNQQGTRPLSPTLWTDGGLSRVSKRIAAEYQRQMRDRIVSLEGCSKVGMNVVDFEFANASTSLFEALRPAMWFINTGPSTIKLRFTADFSVLADDSKQERIDRGLDFRQNNHPAVQLQLKAKNIGKPRSAVAAFLNSLVSKDYEGADFLALLSKVRKVYRDMSWTAWKGWDDLNDNNGDEIERRLVQEADVLEDAAAIEERLRFQETAPNMVGPPRRSRRSRE</sequence>
<name>M2NCF9_BAUPA</name>
<protein>
    <submittedName>
        <fullName evidence="1">Uncharacterized protein</fullName>
    </submittedName>
</protein>
<dbReference type="HOGENOM" id="CLU_956412_0_0_1"/>
<accession>M2NCF9</accession>
<gene>
    <name evidence="1" type="ORF">BAUCODRAFT_24320</name>
</gene>
<reference evidence="1 2" key="1">
    <citation type="journal article" date="2012" name="PLoS Pathog.">
        <title>Diverse lifestyles and strategies of plant pathogenesis encoded in the genomes of eighteen Dothideomycetes fungi.</title>
        <authorList>
            <person name="Ohm R.A."/>
            <person name="Feau N."/>
            <person name="Henrissat B."/>
            <person name="Schoch C.L."/>
            <person name="Horwitz B.A."/>
            <person name="Barry K.W."/>
            <person name="Condon B.J."/>
            <person name="Copeland A.C."/>
            <person name="Dhillon B."/>
            <person name="Glaser F."/>
            <person name="Hesse C.N."/>
            <person name="Kosti I."/>
            <person name="LaButti K."/>
            <person name="Lindquist E.A."/>
            <person name="Lucas S."/>
            <person name="Salamov A.A."/>
            <person name="Bradshaw R.E."/>
            <person name="Ciuffetti L."/>
            <person name="Hamelin R.C."/>
            <person name="Kema G.H.J."/>
            <person name="Lawrence C."/>
            <person name="Scott J.A."/>
            <person name="Spatafora J.W."/>
            <person name="Turgeon B.G."/>
            <person name="de Wit P.J.G.M."/>
            <person name="Zhong S."/>
            <person name="Goodwin S.B."/>
            <person name="Grigoriev I.V."/>
        </authorList>
    </citation>
    <scope>NUCLEOTIDE SEQUENCE [LARGE SCALE GENOMIC DNA]</scope>
    <source>
        <strain evidence="1 2">UAMH 10762</strain>
    </source>
</reference>
<dbReference type="KEGG" id="bcom:BAUCODRAFT_24320"/>
<proteinExistence type="predicted"/>